<keyword evidence="3" id="KW-1185">Reference proteome</keyword>
<dbReference type="Proteomes" id="UP000652760">
    <property type="component" value="Unassembled WGS sequence"/>
</dbReference>
<evidence type="ECO:0000256" key="1">
    <source>
        <dbReference type="SAM" id="Phobius"/>
    </source>
</evidence>
<keyword evidence="1" id="KW-0472">Membrane</keyword>
<sequence>MRIEGTIRSFVQEKRFGFADGRDGKSYFVHLNSFVSPPPQDALVEGALVTFTPHPTPKGLAARQVRYEEKQGIRWVRPDRFLFLKDMEVRVCKAIALGSLIDVEGKSSPDEARAALADLAHSLGATAVLGARYVKGKAHRGNYTCTVHGYEETPAVVMQPKPTMDLAEIAESERECISLVEEFERRCESYWRKRRRDEVVRMVLKTALFIAAAVMVVRLFA</sequence>
<dbReference type="EMBL" id="JAENHM010000058">
    <property type="protein sequence ID" value="MBK1839659.1"/>
    <property type="molecule type" value="Genomic_DNA"/>
</dbReference>
<evidence type="ECO:0000313" key="2">
    <source>
        <dbReference type="EMBL" id="MBK1839659.1"/>
    </source>
</evidence>
<reference evidence="3" key="1">
    <citation type="submission" date="2021-01" db="EMBL/GenBank/DDBJ databases">
        <title>Genome public.</title>
        <authorList>
            <person name="Liu C."/>
            <person name="Sun Q."/>
        </authorList>
    </citation>
    <scope>NUCLEOTIDE SEQUENCE [LARGE SCALE GENOMIC DNA]</scope>
    <source>
        <strain evidence="3">YIM B02556</strain>
    </source>
</reference>
<evidence type="ECO:0000313" key="3">
    <source>
        <dbReference type="Proteomes" id="UP000652760"/>
    </source>
</evidence>
<comment type="caution">
    <text evidence="2">The sequence shown here is derived from an EMBL/GenBank/DDBJ whole genome shotgun (WGS) entry which is preliminary data.</text>
</comment>
<dbReference type="SUPFAM" id="SSF50249">
    <property type="entry name" value="Nucleic acid-binding proteins"/>
    <property type="match status" value="1"/>
</dbReference>
<protein>
    <submittedName>
        <fullName evidence="2">Cold shock domain-containing protein</fullName>
    </submittedName>
</protein>
<feature type="transmembrane region" description="Helical" evidence="1">
    <location>
        <begin position="202"/>
        <end position="220"/>
    </location>
</feature>
<proteinExistence type="predicted"/>
<dbReference type="RefSeq" id="WP_200195650.1">
    <property type="nucleotide sequence ID" value="NZ_JAENHM010000058.1"/>
</dbReference>
<gene>
    <name evidence="2" type="ORF">JHL17_19805</name>
</gene>
<accession>A0ABS1F8D3</accession>
<keyword evidence="1" id="KW-0812">Transmembrane</keyword>
<keyword evidence="1" id="KW-1133">Transmembrane helix</keyword>
<name>A0ABS1F8D3_9PROT</name>
<organism evidence="2 3">
    <name type="scientific">Azospirillum endophyticum</name>
    <dbReference type="NCBI Taxonomy" id="2800326"/>
    <lineage>
        <taxon>Bacteria</taxon>
        <taxon>Pseudomonadati</taxon>
        <taxon>Pseudomonadota</taxon>
        <taxon>Alphaproteobacteria</taxon>
        <taxon>Rhodospirillales</taxon>
        <taxon>Azospirillaceae</taxon>
        <taxon>Azospirillum</taxon>
    </lineage>
</organism>
<dbReference type="Gene3D" id="2.40.50.140">
    <property type="entry name" value="Nucleic acid-binding proteins"/>
    <property type="match status" value="1"/>
</dbReference>
<dbReference type="InterPro" id="IPR012340">
    <property type="entry name" value="NA-bd_OB-fold"/>
</dbReference>